<evidence type="ECO:0000313" key="6">
    <source>
        <dbReference type="EMBL" id="PPZ92445.1"/>
    </source>
</evidence>
<dbReference type="PANTHER" id="PTHR34183">
    <property type="entry name" value="ENDOLYTIC PEPTIDOGLYCAN TRANSGLYCOSYLASE RLPA"/>
    <property type="match status" value="1"/>
</dbReference>
<comment type="function">
    <text evidence="3">Lytic transglycosylase with a strong preference for naked glycan strands that lack stem peptides.</text>
</comment>
<dbReference type="EC" id="4.2.2.-" evidence="3"/>
<evidence type="ECO:0000256" key="2">
    <source>
        <dbReference type="ARBA" id="ARBA00023316"/>
    </source>
</evidence>
<dbReference type="PANTHER" id="PTHR34183:SF8">
    <property type="entry name" value="ENDOLYTIC PEPTIDOGLYCAN TRANSGLYCOSYLASE RLPA-RELATED"/>
    <property type="match status" value="1"/>
</dbReference>
<name>A0A2S7I7D1_9FLAO</name>
<dbReference type="EMBL" id="PTPZ01000001">
    <property type="protein sequence ID" value="PPZ92445.1"/>
    <property type="molecule type" value="Genomic_DNA"/>
</dbReference>
<dbReference type="AlphaFoldDB" id="A0A2S7I7D1"/>
<keyword evidence="6" id="KW-0449">Lipoprotein</keyword>
<dbReference type="NCBIfam" id="TIGR00413">
    <property type="entry name" value="rlpA"/>
    <property type="match status" value="1"/>
</dbReference>
<dbReference type="Gene3D" id="2.40.40.10">
    <property type="entry name" value="RlpA-like domain"/>
    <property type="match status" value="1"/>
</dbReference>
<dbReference type="CDD" id="cd22268">
    <property type="entry name" value="DPBB_RlpA-like"/>
    <property type="match status" value="1"/>
</dbReference>
<evidence type="ECO:0000256" key="1">
    <source>
        <dbReference type="ARBA" id="ARBA00023239"/>
    </source>
</evidence>
<organism evidence="6 7">
    <name type="scientific">Cloacibacterium normanense</name>
    <dbReference type="NCBI Taxonomy" id="237258"/>
    <lineage>
        <taxon>Bacteria</taxon>
        <taxon>Pseudomonadati</taxon>
        <taxon>Bacteroidota</taxon>
        <taxon>Flavobacteriia</taxon>
        <taxon>Flavobacteriales</taxon>
        <taxon>Weeksellaceae</taxon>
    </lineage>
</organism>
<comment type="similarity">
    <text evidence="3 4">Belongs to the RlpA family.</text>
</comment>
<sequence>MMKRAILVIIMMISTLGLYSFKYNTNDAKTSFASFYHDKFNGRKTASGEVFDNSKLTAANMRLPFGTQVKITNLRTGKSVVVRINDRGPFHRSRAFDMTKAAFNEIGDHGSGTIPIEYEIVDND</sequence>
<dbReference type="InterPro" id="IPR012997">
    <property type="entry name" value="RplA"/>
</dbReference>
<dbReference type="GO" id="GO:0008932">
    <property type="term" value="F:lytic endotransglycosylase activity"/>
    <property type="evidence" value="ECO:0007669"/>
    <property type="project" value="UniProtKB-UniRule"/>
</dbReference>
<proteinExistence type="inferred from homology"/>
<comment type="caution">
    <text evidence="6">The sequence shown here is derived from an EMBL/GenBank/DDBJ whole genome shotgun (WGS) entry which is preliminary data.</text>
</comment>
<evidence type="ECO:0000256" key="4">
    <source>
        <dbReference type="RuleBase" id="RU003495"/>
    </source>
</evidence>
<keyword evidence="2 3" id="KW-0961">Cell wall biogenesis/degradation</keyword>
<dbReference type="InterPro" id="IPR009009">
    <property type="entry name" value="RlpA-like_DPBB"/>
</dbReference>
<dbReference type="SUPFAM" id="SSF50685">
    <property type="entry name" value="Barwin-like endoglucanases"/>
    <property type="match status" value="1"/>
</dbReference>
<accession>A0A2S7I7D1</accession>
<dbReference type="RefSeq" id="WP_104792269.1">
    <property type="nucleotide sequence ID" value="NZ_PTPZ01000001.1"/>
</dbReference>
<evidence type="ECO:0000259" key="5">
    <source>
        <dbReference type="Pfam" id="PF03330"/>
    </source>
</evidence>
<dbReference type="InterPro" id="IPR036908">
    <property type="entry name" value="RlpA-like_sf"/>
</dbReference>
<dbReference type="GO" id="GO:0000270">
    <property type="term" value="P:peptidoglycan metabolic process"/>
    <property type="evidence" value="ECO:0007669"/>
    <property type="project" value="UniProtKB-UniRule"/>
</dbReference>
<dbReference type="Pfam" id="PF03330">
    <property type="entry name" value="DPBB_1"/>
    <property type="match status" value="1"/>
</dbReference>
<evidence type="ECO:0000313" key="7">
    <source>
        <dbReference type="Proteomes" id="UP000238565"/>
    </source>
</evidence>
<dbReference type="GO" id="GO:0071555">
    <property type="term" value="P:cell wall organization"/>
    <property type="evidence" value="ECO:0007669"/>
    <property type="project" value="UniProtKB-KW"/>
</dbReference>
<dbReference type="Proteomes" id="UP000238565">
    <property type="component" value="Unassembled WGS sequence"/>
</dbReference>
<protein>
    <recommendedName>
        <fullName evidence="3">Probable endolytic peptidoglycan transglycosylase RlpA</fullName>
        <ecNumber evidence="3">4.2.2.-</ecNumber>
    </recommendedName>
</protein>
<dbReference type="InterPro" id="IPR034718">
    <property type="entry name" value="RlpA"/>
</dbReference>
<reference evidence="6 7" key="1">
    <citation type="submission" date="2018-02" db="EMBL/GenBank/DDBJ databases">
        <title>Draft genome sequence of bacterial isolates from marine environment.</title>
        <authorList>
            <person name="Singh S.K."/>
            <person name="Hill R."/>
            <person name="Major S."/>
            <person name="Cai H."/>
            <person name="Li Y."/>
        </authorList>
    </citation>
    <scope>NUCLEOTIDE SEQUENCE [LARGE SCALE GENOMIC DNA]</scope>
    <source>
        <strain evidence="6 7">IMET F</strain>
    </source>
</reference>
<evidence type="ECO:0000256" key="3">
    <source>
        <dbReference type="HAMAP-Rule" id="MF_02071"/>
    </source>
</evidence>
<feature type="domain" description="RlpA-like protein double-psi beta-barrel" evidence="5">
    <location>
        <begin position="33"/>
        <end position="118"/>
    </location>
</feature>
<dbReference type="HAMAP" id="MF_02071">
    <property type="entry name" value="RlpA"/>
    <property type="match status" value="1"/>
</dbReference>
<gene>
    <name evidence="3" type="primary">rlpA</name>
    <name evidence="6" type="ORF">C3729_00010</name>
</gene>
<keyword evidence="1 3" id="KW-0456">Lyase</keyword>